<feature type="region of interest" description="Disordered" evidence="2">
    <location>
        <begin position="29"/>
        <end position="95"/>
    </location>
</feature>
<dbReference type="InterPro" id="IPR018247">
    <property type="entry name" value="EF_Hand_1_Ca_BS"/>
</dbReference>
<dbReference type="PROSITE" id="PS00018">
    <property type="entry name" value="EF_HAND_1"/>
    <property type="match status" value="1"/>
</dbReference>
<dbReference type="InterPro" id="IPR013517">
    <property type="entry name" value="FG-GAP"/>
</dbReference>
<keyword evidence="1 3" id="KW-0732">Signal</keyword>
<evidence type="ECO:0000256" key="1">
    <source>
        <dbReference type="ARBA" id="ARBA00022729"/>
    </source>
</evidence>
<dbReference type="EMBL" id="MH908895">
    <property type="protein sequence ID" value="AYM53165.1"/>
    <property type="molecule type" value="Genomic_DNA"/>
</dbReference>
<dbReference type="AlphaFoldDB" id="A0A3Q8I2T0"/>
<feature type="compositionally biased region" description="Low complexity" evidence="2">
    <location>
        <begin position="36"/>
        <end position="79"/>
    </location>
</feature>
<evidence type="ECO:0000256" key="3">
    <source>
        <dbReference type="SAM" id="SignalP"/>
    </source>
</evidence>
<dbReference type="InterPro" id="IPR028994">
    <property type="entry name" value="Integrin_alpha_N"/>
</dbReference>
<evidence type="ECO:0000256" key="2">
    <source>
        <dbReference type="SAM" id="MobiDB-lite"/>
    </source>
</evidence>
<dbReference type="PANTHER" id="PTHR44103:SF1">
    <property type="entry name" value="PROPROTEIN CONVERTASE P"/>
    <property type="match status" value="1"/>
</dbReference>
<dbReference type="SUPFAM" id="SSF69318">
    <property type="entry name" value="Integrin alpha N-terminal domain"/>
    <property type="match status" value="2"/>
</dbReference>
<proteinExistence type="predicted"/>
<feature type="signal peptide" evidence="3">
    <location>
        <begin position="1"/>
        <end position="26"/>
    </location>
</feature>
<evidence type="ECO:0000313" key="4">
    <source>
        <dbReference type="EMBL" id="AYM53165.1"/>
    </source>
</evidence>
<feature type="chain" id="PRO_5018611516" evidence="3">
    <location>
        <begin position="27"/>
        <end position="565"/>
    </location>
</feature>
<sequence>MSQSHRPRVVLPLCLLFIAACGDSGGADGGMDEIGTDPTLGSTGTTDTSSTDSTGTASTTDTSTTTDTTSTTESSSDGGTKFDMAPLSDADVPPPPPSCKVIDDMNAVGQCRESAPPDSFEPDTQWSYTGPAGFDQAIATPLVVNLTDDDQNGEIDLCDIPDVILVAGPKAGDTRPSKMLAIDGETGTVHFEFAGLVQYAATPALGDIDGDGLPEIISVESGSNGRLLAFEHDGPLKWTSNTNWSAAQSSAIAIADVDADGDVEIIAGARLYDHNGIELWAKPDAIYSASAAVDLDNDGDLEILTSGTAYHHDGSVYFSVAGIVNQGGLASHPQVADVDEDGLPEVLYAVNDGLWLLQHDGTVTWSSFRPTGEGSDWNRPVNIHDLDGDGMPEFGASAPSHYGVWEFDKTTVWSAPIGDPSGQAGGTAFDFLGAGVAQTVYADENLLHVFDAAGFELLSTPRKSGTVLEYPVVADIDNDGSAEILVVSNTLFGGNLPYTLTAIRDAEDRWIQGRRIWNQHTYHVTNVREDGTIPQHEPPHWESLNTFRTQAQIEGGGLCLPDPQG</sequence>
<dbReference type="Pfam" id="PF13517">
    <property type="entry name" value="FG-GAP_3"/>
    <property type="match status" value="2"/>
</dbReference>
<dbReference type="PROSITE" id="PS51257">
    <property type="entry name" value="PROKAR_LIPOPROTEIN"/>
    <property type="match status" value="1"/>
</dbReference>
<name>A0A3Q8I2T0_9BACT</name>
<organism evidence="4">
    <name type="scientific">Pseudenhygromyxa salsuginis</name>
    <dbReference type="NCBI Taxonomy" id="442868"/>
    <lineage>
        <taxon>Bacteria</taxon>
        <taxon>Pseudomonadati</taxon>
        <taxon>Myxococcota</taxon>
        <taxon>Polyangia</taxon>
        <taxon>Nannocystales</taxon>
        <taxon>Nannocystaceae</taxon>
        <taxon>Pseudenhygromyxa</taxon>
    </lineage>
</organism>
<reference evidence="4" key="1">
    <citation type="journal article" date="2018" name="J. Ind. Microbiol. Biotechnol.">
        <title>Genome mining reveals uncommon alkylpyrones as type III PKS products from myxobacteria.</title>
        <authorList>
            <person name="Hug J.J."/>
            <person name="Panter F."/>
            <person name="Krug D."/>
            <person name="Muller R."/>
        </authorList>
    </citation>
    <scope>NUCLEOTIDE SEQUENCE</scope>
    <source>
        <strain evidence="4">MNa10638</strain>
    </source>
</reference>
<accession>A0A3Q8I2T0</accession>
<protein>
    <submittedName>
        <fullName evidence="4">FG-GAP repeat/HVR domain protein</fullName>
    </submittedName>
</protein>
<dbReference type="PANTHER" id="PTHR44103">
    <property type="entry name" value="PROPROTEIN CONVERTASE P"/>
    <property type="match status" value="1"/>
</dbReference>